<dbReference type="InterPro" id="IPR036457">
    <property type="entry name" value="PPM-type-like_dom_sf"/>
</dbReference>
<dbReference type="EMBL" id="JACJIA010000028">
    <property type="protein sequence ID" value="MBA8957673.1"/>
    <property type="molecule type" value="Genomic_DNA"/>
</dbReference>
<dbReference type="RefSeq" id="WP_312898426.1">
    <property type="nucleotide sequence ID" value="NZ_BAAALP010000089.1"/>
</dbReference>
<accession>A0A7W3QSS1</accession>
<proteinExistence type="predicted"/>
<organism evidence="1 2">
    <name type="scientific">Actinomadura namibiensis</name>
    <dbReference type="NCBI Taxonomy" id="182080"/>
    <lineage>
        <taxon>Bacteria</taxon>
        <taxon>Bacillati</taxon>
        <taxon>Actinomycetota</taxon>
        <taxon>Actinomycetes</taxon>
        <taxon>Streptosporangiales</taxon>
        <taxon>Thermomonosporaceae</taxon>
        <taxon>Actinomadura</taxon>
    </lineage>
</organism>
<evidence type="ECO:0000313" key="1">
    <source>
        <dbReference type="EMBL" id="MBA8957673.1"/>
    </source>
</evidence>
<protein>
    <recommendedName>
        <fullName evidence="3">Protein phosphatase 2C</fullName>
    </recommendedName>
</protein>
<comment type="caution">
    <text evidence="1">The sequence shown here is derived from an EMBL/GenBank/DDBJ whole genome shotgun (WGS) entry which is preliminary data.</text>
</comment>
<evidence type="ECO:0000313" key="2">
    <source>
        <dbReference type="Proteomes" id="UP000572680"/>
    </source>
</evidence>
<dbReference type="Proteomes" id="UP000572680">
    <property type="component" value="Unassembled WGS sequence"/>
</dbReference>
<sequence>MSFGSEATPGRVNEDFVVAGPRWAVVLDGATAPPGIDSGCAHDPGWLVRRLGGFLGGRLAVEGGEPLADLLAEGIKAVGEMHPACDLGNPDSPSATVAMVRVLDGLVEWLVLADSPVVVDDGGLVVVRDDRVDRLPSYTLEAVRAARNNEGGFWVAGTRPEAAYEALTGALPVERVRRVGVFSDGAARLVERFGLLGWDGLLDLLDRGGPGEVIRRTREAERATDPGGRGKRFDDATAVLLRL</sequence>
<reference evidence="1 2" key="1">
    <citation type="submission" date="2020-08" db="EMBL/GenBank/DDBJ databases">
        <title>Genomic Encyclopedia of Type Strains, Phase IV (KMG-IV): sequencing the most valuable type-strain genomes for metagenomic binning, comparative biology and taxonomic classification.</title>
        <authorList>
            <person name="Goeker M."/>
        </authorList>
    </citation>
    <scope>NUCLEOTIDE SEQUENCE [LARGE SCALE GENOMIC DNA]</scope>
    <source>
        <strain evidence="1 2">DSM 44197</strain>
    </source>
</reference>
<dbReference type="AlphaFoldDB" id="A0A7W3QSS1"/>
<gene>
    <name evidence="1" type="ORF">HNR61_009368</name>
</gene>
<keyword evidence="2" id="KW-1185">Reference proteome</keyword>
<dbReference type="SUPFAM" id="SSF81606">
    <property type="entry name" value="PP2C-like"/>
    <property type="match status" value="1"/>
</dbReference>
<evidence type="ECO:0008006" key="3">
    <source>
        <dbReference type="Google" id="ProtNLM"/>
    </source>
</evidence>
<name>A0A7W3QSS1_ACTNM</name>